<dbReference type="AlphaFoldDB" id="A0ABD5MFD3"/>
<reference evidence="1 2" key="1">
    <citation type="submission" date="2024-08" db="EMBL/GenBank/DDBJ databases">
        <title>Halobellus sp. MBLA0158 whole genome sequence.</title>
        <authorList>
            <person name="Hwang C.Y."/>
            <person name="Cho E.-S."/>
            <person name="Seo M.-J."/>
        </authorList>
    </citation>
    <scope>NUCLEOTIDE SEQUENCE [LARGE SCALE GENOMIC DNA]</scope>
    <source>
        <strain evidence="1 2">MBLA0158</strain>
    </source>
</reference>
<evidence type="ECO:0000313" key="2">
    <source>
        <dbReference type="Proteomes" id="UP001570511"/>
    </source>
</evidence>
<accession>A0ABD5MFD3</accession>
<dbReference type="PANTHER" id="PTHR39550:SF1">
    <property type="entry name" value="SLL0658 PROTEIN"/>
    <property type="match status" value="1"/>
</dbReference>
<dbReference type="EMBL" id="JBGNYA010000001">
    <property type="protein sequence ID" value="MFA1612354.1"/>
    <property type="molecule type" value="Genomic_DNA"/>
</dbReference>
<keyword evidence="2" id="KW-1185">Reference proteome</keyword>
<dbReference type="Pfam" id="PF11848">
    <property type="entry name" value="DUF3368"/>
    <property type="match status" value="1"/>
</dbReference>
<comment type="caution">
    <text evidence="1">The sequence shown here is derived from an EMBL/GenBank/DDBJ whole genome shotgun (WGS) entry which is preliminary data.</text>
</comment>
<evidence type="ECO:0000313" key="1">
    <source>
        <dbReference type="EMBL" id="MFA1612354.1"/>
    </source>
</evidence>
<name>A0ABD5MFD3_9EURY</name>
<gene>
    <name evidence="1" type="ORF">OS889_15265</name>
</gene>
<dbReference type="RefSeq" id="WP_372391246.1">
    <property type="nucleotide sequence ID" value="NZ_JBGNYA010000001.1"/>
</dbReference>
<protein>
    <submittedName>
        <fullName evidence="1">Nucleic acid-binding protein</fullName>
    </submittedName>
</protein>
<organism evidence="1 2">
    <name type="scientific">Halobellus rubicundus</name>
    <dbReference type="NCBI Taxonomy" id="2996466"/>
    <lineage>
        <taxon>Archaea</taxon>
        <taxon>Methanobacteriati</taxon>
        <taxon>Methanobacteriota</taxon>
        <taxon>Stenosarchaea group</taxon>
        <taxon>Halobacteria</taxon>
        <taxon>Halobacteriales</taxon>
        <taxon>Haloferacaceae</taxon>
        <taxon>Halobellus</taxon>
    </lineage>
</organism>
<proteinExistence type="predicted"/>
<dbReference type="PANTHER" id="PTHR39550">
    <property type="entry name" value="SLL0658 PROTEIN"/>
    <property type="match status" value="1"/>
</dbReference>
<dbReference type="InterPro" id="IPR021799">
    <property type="entry name" value="PIN-like_prokaryotic"/>
</dbReference>
<sequence>MTLAAVSDAGPLIHLAEIDSLALLSAFETLLIPETVYDEIERGGLPDGISDLSYDLVDAEWSSVESDELDPGERAAIAVAGDREIVLLTDDLAARDSASADGIDVHGSIGVVALGYSRGLLDRDDAASRMRALQREASLFVSEAVVERGIRMLDGHRNEHDP</sequence>
<dbReference type="Proteomes" id="UP001570511">
    <property type="component" value="Unassembled WGS sequence"/>
</dbReference>